<reference evidence="3" key="1">
    <citation type="submission" date="2013-01" db="EMBL/GenBank/DDBJ databases">
        <title>Draft Genome Sequence of a Mulberry Tree, Morus notabilis C.K. Schneid.</title>
        <authorList>
            <person name="He N."/>
            <person name="Zhao S."/>
        </authorList>
    </citation>
    <scope>NUCLEOTIDE SEQUENCE</scope>
</reference>
<organism evidence="2 3">
    <name type="scientific">Morus notabilis</name>
    <dbReference type="NCBI Taxonomy" id="981085"/>
    <lineage>
        <taxon>Eukaryota</taxon>
        <taxon>Viridiplantae</taxon>
        <taxon>Streptophyta</taxon>
        <taxon>Embryophyta</taxon>
        <taxon>Tracheophyta</taxon>
        <taxon>Spermatophyta</taxon>
        <taxon>Magnoliopsida</taxon>
        <taxon>eudicotyledons</taxon>
        <taxon>Gunneridae</taxon>
        <taxon>Pentapetalae</taxon>
        <taxon>rosids</taxon>
        <taxon>fabids</taxon>
        <taxon>Rosales</taxon>
        <taxon>Moraceae</taxon>
        <taxon>Moreae</taxon>
        <taxon>Morus</taxon>
    </lineage>
</organism>
<feature type="region of interest" description="Disordered" evidence="1">
    <location>
        <begin position="1"/>
        <end position="86"/>
    </location>
</feature>
<gene>
    <name evidence="2" type="ORF">L484_000493</name>
</gene>
<dbReference type="AlphaFoldDB" id="W9SM05"/>
<evidence type="ECO:0000313" key="2">
    <source>
        <dbReference type="EMBL" id="EXC44956.1"/>
    </source>
</evidence>
<keyword evidence="3" id="KW-1185">Reference proteome</keyword>
<accession>W9SM05</accession>
<evidence type="ECO:0000256" key="1">
    <source>
        <dbReference type="SAM" id="MobiDB-lite"/>
    </source>
</evidence>
<name>W9SM05_9ROSA</name>
<feature type="compositionally biased region" description="Basic residues" evidence="1">
    <location>
        <begin position="56"/>
        <end position="72"/>
    </location>
</feature>
<dbReference type="EMBL" id="KE623102">
    <property type="protein sequence ID" value="EXC44956.1"/>
    <property type="molecule type" value="Genomic_DNA"/>
</dbReference>
<proteinExistence type="predicted"/>
<evidence type="ECO:0000313" key="3">
    <source>
        <dbReference type="Proteomes" id="UP000030645"/>
    </source>
</evidence>
<dbReference type="Proteomes" id="UP000030645">
    <property type="component" value="Unassembled WGS sequence"/>
</dbReference>
<protein>
    <submittedName>
        <fullName evidence="2">Uncharacterized protein</fullName>
    </submittedName>
</protein>
<sequence length="86" mass="10008">MRSKRKAIGTQPSKRSEAIANSRRIPRPWKNRSFLSGETERNRLRKRDRTSTTHSCHSHCFKLQNLKKKNPRGSKPLMQPPTLVIS</sequence>